<dbReference type="PANTHER" id="PTHR42844:SF1">
    <property type="entry name" value="DIHYDRONEOPTERIN ALDOLASE 1-RELATED"/>
    <property type="match status" value="1"/>
</dbReference>
<dbReference type="Gene3D" id="3.30.1130.10">
    <property type="match status" value="1"/>
</dbReference>
<dbReference type="PANTHER" id="PTHR42844">
    <property type="entry name" value="DIHYDRONEOPTERIN ALDOLASE 1-RELATED"/>
    <property type="match status" value="1"/>
</dbReference>
<evidence type="ECO:0000256" key="2">
    <source>
        <dbReference type="ARBA" id="ARBA00005013"/>
    </source>
</evidence>
<dbReference type="AlphaFoldDB" id="A0A6L9Y3V7"/>
<protein>
    <recommendedName>
        <fullName evidence="4">dihydroneopterin aldolase</fullName>
        <ecNumber evidence="4">4.1.2.25</ecNumber>
    </recommendedName>
    <alternativeName>
        <fullName evidence="7">7,8-dihydroneopterin aldolase</fullName>
    </alternativeName>
</protein>
<gene>
    <name evidence="9" type="ORF">F9B74_00975</name>
</gene>
<dbReference type="GO" id="GO:0004150">
    <property type="term" value="F:dihydroneopterin aldolase activity"/>
    <property type="evidence" value="ECO:0007669"/>
    <property type="project" value="UniProtKB-EC"/>
</dbReference>
<dbReference type="Pfam" id="PF02152">
    <property type="entry name" value="FolB"/>
    <property type="match status" value="1"/>
</dbReference>
<dbReference type="RefSeq" id="WP_159991659.1">
    <property type="nucleotide sequence ID" value="NZ_CP047165.1"/>
</dbReference>
<evidence type="ECO:0000256" key="4">
    <source>
        <dbReference type="ARBA" id="ARBA00013043"/>
    </source>
</evidence>
<dbReference type="InterPro" id="IPR043133">
    <property type="entry name" value="GTP-CH-I_C/QueF"/>
</dbReference>
<feature type="domain" description="Dihydroneopterin aldolase/epimerase" evidence="8">
    <location>
        <begin position="7"/>
        <end position="118"/>
    </location>
</feature>
<evidence type="ECO:0000313" key="10">
    <source>
        <dbReference type="Proteomes" id="UP000477651"/>
    </source>
</evidence>
<dbReference type="SUPFAM" id="SSF55620">
    <property type="entry name" value="Tetrahydrobiopterin biosynthesis enzymes-like"/>
    <property type="match status" value="1"/>
</dbReference>
<dbReference type="Proteomes" id="UP000477651">
    <property type="component" value="Unassembled WGS sequence"/>
</dbReference>
<dbReference type="InterPro" id="IPR006156">
    <property type="entry name" value="Dihydroneopterin_aldolase"/>
</dbReference>
<dbReference type="EC" id="4.1.2.25" evidence="4"/>
<dbReference type="SMART" id="SM00905">
    <property type="entry name" value="FolB"/>
    <property type="match status" value="1"/>
</dbReference>
<evidence type="ECO:0000256" key="5">
    <source>
        <dbReference type="ARBA" id="ARBA00022909"/>
    </source>
</evidence>
<dbReference type="GO" id="GO:0046656">
    <property type="term" value="P:folic acid biosynthetic process"/>
    <property type="evidence" value="ECO:0007669"/>
    <property type="project" value="UniProtKB-KW"/>
</dbReference>
<evidence type="ECO:0000256" key="7">
    <source>
        <dbReference type="ARBA" id="ARBA00032903"/>
    </source>
</evidence>
<keyword evidence="6" id="KW-0456">Lyase</keyword>
<comment type="pathway">
    <text evidence="2">Cofactor biosynthesis; tetrahydrofolate biosynthesis; 2-amino-4-hydroxy-6-hydroxymethyl-7,8-dihydropteridine diphosphate from 7,8-dihydroneopterin triphosphate: step 3/4.</text>
</comment>
<comment type="similarity">
    <text evidence="3">Belongs to the DHNA family.</text>
</comment>
<reference evidence="9 10" key="1">
    <citation type="submission" date="2020-02" db="EMBL/GenBank/DDBJ databases">
        <title>Pelistega sp. NLN82 were isolated from wild rodents of the Hainan Island.</title>
        <authorList>
            <person name="Niu N."/>
            <person name="Zhou J."/>
        </authorList>
    </citation>
    <scope>NUCLEOTIDE SEQUENCE [LARGE SCALE GENOMIC DNA]</scope>
    <source>
        <strain evidence="9 10">NLN82</strain>
    </source>
</reference>
<comment type="catalytic activity">
    <reaction evidence="1">
        <text>7,8-dihydroneopterin = 6-hydroxymethyl-7,8-dihydropterin + glycolaldehyde</text>
        <dbReference type="Rhea" id="RHEA:10540"/>
        <dbReference type="ChEBI" id="CHEBI:17001"/>
        <dbReference type="ChEBI" id="CHEBI:17071"/>
        <dbReference type="ChEBI" id="CHEBI:44841"/>
        <dbReference type="EC" id="4.1.2.25"/>
    </reaction>
</comment>
<name>A0A6L9Y3V7_9BURK</name>
<evidence type="ECO:0000256" key="3">
    <source>
        <dbReference type="ARBA" id="ARBA00005708"/>
    </source>
</evidence>
<keyword evidence="5" id="KW-0289">Folate biosynthesis</keyword>
<evidence type="ECO:0000313" key="9">
    <source>
        <dbReference type="EMBL" id="NEN74906.1"/>
    </source>
</evidence>
<proteinExistence type="inferred from homology"/>
<dbReference type="GO" id="GO:0005737">
    <property type="term" value="C:cytoplasm"/>
    <property type="evidence" value="ECO:0007669"/>
    <property type="project" value="TreeGrafter"/>
</dbReference>
<evidence type="ECO:0000256" key="6">
    <source>
        <dbReference type="ARBA" id="ARBA00023239"/>
    </source>
</evidence>
<keyword evidence="10" id="KW-1185">Reference proteome</keyword>
<sequence length="120" mass="13917">MTPTQKIFFNRLRLDARIGILEHELRATQIIYIDVELDIDEMGEPDDLDISTVLDYRKIRETIIEEATRQHIHLVEVLGRQITRRLLNDFAEVKHVKLRISKPAAFSDCDAVGLEFSASR</sequence>
<comment type="caution">
    <text evidence="9">The sequence shown here is derived from an EMBL/GenBank/DDBJ whole genome shotgun (WGS) entry which is preliminary data.</text>
</comment>
<dbReference type="NCBIfam" id="TIGR00526">
    <property type="entry name" value="folB_dom"/>
    <property type="match status" value="1"/>
</dbReference>
<evidence type="ECO:0000259" key="8">
    <source>
        <dbReference type="SMART" id="SM00905"/>
    </source>
</evidence>
<evidence type="ECO:0000256" key="1">
    <source>
        <dbReference type="ARBA" id="ARBA00001353"/>
    </source>
</evidence>
<dbReference type="InterPro" id="IPR006157">
    <property type="entry name" value="FolB_dom"/>
</dbReference>
<dbReference type="EMBL" id="JAAGYR010000001">
    <property type="protein sequence ID" value="NEN74906.1"/>
    <property type="molecule type" value="Genomic_DNA"/>
</dbReference>
<accession>A0A6L9Y3V7</accession>
<organism evidence="9 10">
    <name type="scientific">Pelistega ratti</name>
    <dbReference type="NCBI Taxonomy" id="2652177"/>
    <lineage>
        <taxon>Bacteria</taxon>
        <taxon>Pseudomonadati</taxon>
        <taxon>Pseudomonadota</taxon>
        <taxon>Betaproteobacteria</taxon>
        <taxon>Burkholderiales</taxon>
        <taxon>Alcaligenaceae</taxon>
        <taxon>Pelistega</taxon>
    </lineage>
</organism>